<dbReference type="AlphaFoldDB" id="A0A0L6VFE2"/>
<dbReference type="VEuPathDB" id="FungiDB:VP01_1769g2"/>
<reference evidence="1 2" key="1">
    <citation type="submission" date="2015-08" db="EMBL/GenBank/DDBJ databases">
        <title>Next Generation Sequencing and Analysis of the Genome of Puccinia sorghi L Schw, the Causal Agent of Maize Common Rust.</title>
        <authorList>
            <person name="Rochi L."/>
            <person name="Burguener G."/>
            <person name="Darino M."/>
            <person name="Turjanski A."/>
            <person name="Kreff E."/>
            <person name="Dieguez M.J."/>
            <person name="Sacco F."/>
        </authorList>
    </citation>
    <scope>NUCLEOTIDE SEQUENCE [LARGE SCALE GENOMIC DNA]</scope>
    <source>
        <strain evidence="1 2">RO10H11247</strain>
    </source>
</reference>
<gene>
    <name evidence="1" type="ORF">VP01_1769g2</name>
</gene>
<sequence length="109" mass="12872">MEESVPSTISLKACVPTIMHYYAIKKPRSSKWDCGIMLEEKKWDHGIKLEEKNADWEKGEKEIDRSFEMAKLYQFSLKEKIDKNYDLITQCAVTRKRTEGIGNLEFFFK</sequence>
<protein>
    <submittedName>
        <fullName evidence="1">Uncharacterized protein</fullName>
    </submittedName>
</protein>
<dbReference type="OrthoDB" id="10543169at2759"/>
<evidence type="ECO:0000313" key="2">
    <source>
        <dbReference type="Proteomes" id="UP000037035"/>
    </source>
</evidence>
<dbReference type="STRING" id="27349.A0A0L6VFE2"/>
<name>A0A0L6VFE2_9BASI</name>
<dbReference type="Proteomes" id="UP000037035">
    <property type="component" value="Unassembled WGS sequence"/>
</dbReference>
<keyword evidence="2" id="KW-1185">Reference proteome</keyword>
<comment type="caution">
    <text evidence="1">The sequence shown here is derived from an EMBL/GenBank/DDBJ whole genome shotgun (WGS) entry which is preliminary data.</text>
</comment>
<organism evidence="1 2">
    <name type="scientific">Puccinia sorghi</name>
    <dbReference type="NCBI Taxonomy" id="27349"/>
    <lineage>
        <taxon>Eukaryota</taxon>
        <taxon>Fungi</taxon>
        <taxon>Dikarya</taxon>
        <taxon>Basidiomycota</taxon>
        <taxon>Pucciniomycotina</taxon>
        <taxon>Pucciniomycetes</taxon>
        <taxon>Pucciniales</taxon>
        <taxon>Pucciniaceae</taxon>
        <taxon>Puccinia</taxon>
    </lineage>
</organism>
<evidence type="ECO:0000313" key="1">
    <source>
        <dbReference type="EMBL" id="KNZ59277.1"/>
    </source>
</evidence>
<dbReference type="EMBL" id="LAVV01006580">
    <property type="protein sequence ID" value="KNZ59277.1"/>
    <property type="molecule type" value="Genomic_DNA"/>
</dbReference>
<proteinExistence type="predicted"/>
<accession>A0A0L6VFE2</accession>